<sequence>MFLYKYIKILLIVLIFFPFQSIAEDSHIDVSGSIQTGYKLYDNYSFAPYFDKDIAQDFSSVARIIIELNSHNKYSYELHAVQAYNYSNVYTGVTGRDTSMLFVDLDDNWTEKTDTDQAAYYYLDRANIKFAAQDLDIHFGRLAVSFGKPTFWNLFDYYGEPYLNQEYKAGIDALRLDKAISNFSGVNMVINKQKILTQSGSYLENNAVQSYQRVGLKKEVGLLLRGYTTVKDTDYALLYKREPEGHRIGIEVDGEIGSVNFYDEITYLWGSEKISMPGTYQGNLLKNYLMNVLGVNYRFNNSLQITAEHLFNGIGDSNNLDASNIRYKNGVSTSLNDHLSGVSLSYDFNPLLIGRYDAKLAWADLSHQHNFSFVQSINDNIDFVVGGQINLGDRPNGANWQNPNIQSEFGRLTNSFYFELKYYF</sequence>
<reference evidence="1" key="1">
    <citation type="submission" date="2003-11" db="EMBL/GenBank/DDBJ databases">
        <authorList>
            <person name="Heidelberg J.F."/>
            <person name="Eisen J.A."/>
            <person name="Nelson W.C."/>
            <person name="DeLong E.F."/>
        </authorList>
    </citation>
    <scope>NUCLEOTIDE SEQUENCE</scope>
</reference>
<dbReference type="EMBL" id="AY458634">
    <property type="protein sequence ID" value="AAR37591.1"/>
    <property type="molecule type" value="Genomic_DNA"/>
</dbReference>
<protein>
    <submittedName>
        <fullName evidence="1">Uncharacterized protein</fullName>
    </submittedName>
</protein>
<gene>
    <name evidence="1" type="ORF">MBMO_EBAC750-09G06.6</name>
</gene>
<dbReference type="AlphaFoldDB" id="Q6SHN0"/>
<accession>Q6SHN0</accession>
<reference evidence="1" key="2">
    <citation type="submission" date="2003-12" db="EMBL/GenBank/DDBJ databases">
        <title>Monterey Bay Coastal Ocean Microbial Observatory environmental clone sequencing.</title>
        <authorList>
            <person name="DeLong E.F."/>
        </authorList>
    </citation>
    <scope>NUCLEOTIDE SEQUENCE</scope>
</reference>
<name>Q6SHN0_9BACT</name>
<organism evidence="1">
    <name type="scientific">uncultured marine bacterium 314</name>
    <dbReference type="NCBI Taxonomy" id="257387"/>
    <lineage>
        <taxon>Bacteria</taxon>
        <taxon>environmental samples</taxon>
    </lineage>
</organism>
<evidence type="ECO:0000313" key="1">
    <source>
        <dbReference type="EMBL" id="AAR37591.1"/>
    </source>
</evidence>
<proteinExistence type="predicted"/>